<dbReference type="RefSeq" id="WP_045276267.1">
    <property type="nucleotide sequence ID" value="NZ_BAAAUP010000011.1"/>
</dbReference>
<evidence type="ECO:0008006" key="4">
    <source>
        <dbReference type="Google" id="ProtNLM"/>
    </source>
</evidence>
<evidence type="ECO:0000256" key="1">
    <source>
        <dbReference type="SAM" id="SignalP"/>
    </source>
</evidence>
<dbReference type="Pfam" id="PF12028">
    <property type="entry name" value="DUF3515"/>
    <property type="match status" value="1"/>
</dbReference>
<dbReference type="OrthoDB" id="4331648at2"/>
<evidence type="ECO:0000313" key="3">
    <source>
        <dbReference type="Proteomes" id="UP000033956"/>
    </source>
</evidence>
<feature type="signal peptide" evidence="1">
    <location>
        <begin position="1"/>
        <end position="18"/>
    </location>
</feature>
<dbReference type="EMBL" id="JYIZ01000053">
    <property type="protein sequence ID" value="KJL38941.1"/>
    <property type="molecule type" value="Genomic_DNA"/>
</dbReference>
<dbReference type="PATRIC" id="fig|92835.4.peg.2384"/>
<dbReference type="Proteomes" id="UP000033956">
    <property type="component" value="Unassembled WGS sequence"/>
</dbReference>
<name>A0A0M2GY44_9MICO</name>
<feature type="chain" id="PRO_5038926014" description="DUF3515 domain-containing protein" evidence="1">
    <location>
        <begin position="19"/>
        <end position="163"/>
    </location>
</feature>
<accession>A0A0M2GY44</accession>
<reference evidence="2 3" key="1">
    <citation type="submission" date="2015-02" db="EMBL/GenBank/DDBJ databases">
        <title>Draft genome sequences of ten Microbacterium spp. with emphasis on heavy metal contaminated environments.</title>
        <authorList>
            <person name="Corretto E."/>
        </authorList>
    </citation>
    <scope>NUCLEOTIDE SEQUENCE [LARGE SCALE GENOMIC DNA]</scope>
    <source>
        <strain evidence="2 3">DSM 12510</strain>
    </source>
</reference>
<keyword evidence="1" id="KW-0732">Signal</keyword>
<dbReference type="AlphaFoldDB" id="A0A0M2GY44"/>
<comment type="caution">
    <text evidence="2">The sequence shown here is derived from an EMBL/GenBank/DDBJ whole genome shotgun (WGS) entry which is preliminary data.</text>
</comment>
<gene>
    <name evidence="2" type="ORF">RS81_02350</name>
</gene>
<dbReference type="PROSITE" id="PS51257">
    <property type="entry name" value="PROKAR_LIPOPROTEIN"/>
    <property type="match status" value="1"/>
</dbReference>
<dbReference type="STRING" id="92835.RS81_02350"/>
<sequence length="163" mass="16880">MSRARRILAVLLAGTALAALTGCTSTVTGMQAAPASNDPACADVMVRLPDEVDGQARRWTDAQSTGAWGDPAAVLFTCGIDPLGPTELPCQSVGGVDWVIDDAEAPRYRVTTYGREPAVELYLDNDVVSSAAVLDSLSRLVSLLPEDGSACLDRADADAAAGD</sequence>
<keyword evidence="3" id="KW-1185">Reference proteome</keyword>
<dbReference type="InterPro" id="IPR021903">
    <property type="entry name" value="DUF3515"/>
</dbReference>
<protein>
    <recommendedName>
        <fullName evidence="4">DUF3515 domain-containing protein</fullName>
    </recommendedName>
</protein>
<proteinExistence type="predicted"/>
<evidence type="ECO:0000313" key="2">
    <source>
        <dbReference type="EMBL" id="KJL38941.1"/>
    </source>
</evidence>
<organism evidence="2 3">
    <name type="scientific">Microbacterium terrae</name>
    <dbReference type="NCBI Taxonomy" id="69369"/>
    <lineage>
        <taxon>Bacteria</taxon>
        <taxon>Bacillati</taxon>
        <taxon>Actinomycetota</taxon>
        <taxon>Actinomycetes</taxon>
        <taxon>Micrococcales</taxon>
        <taxon>Microbacteriaceae</taxon>
        <taxon>Microbacterium</taxon>
    </lineage>
</organism>